<comment type="caution">
    <text evidence="1">The sequence shown here is derived from an EMBL/GenBank/DDBJ whole genome shotgun (WGS) entry which is preliminary data.</text>
</comment>
<evidence type="ECO:0000313" key="1">
    <source>
        <dbReference type="EMBL" id="GAI44127.1"/>
    </source>
</evidence>
<dbReference type="InterPro" id="IPR013783">
    <property type="entry name" value="Ig-like_fold"/>
</dbReference>
<feature type="non-terminal residue" evidence="1">
    <location>
        <position position="153"/>
    </location>
</feature>
<protein>
    <recommendedName>
        <fullName evidence="2">YtkA-like domain-containing protein</fullName>
    </recommendedName>
</protein>
<dbReference type="SUPFAM" id="SSF49373">
    <property type="entry name" value="Invasin/intimin cell-adhesion fragments"/>
    <property type="match status" value="1"/>
</dbReference>
<dbReference type="EMBL" id="BARV01024088">
    <property type="protein sequence ID" value="GAI44127.1"/>
    <property type="molecule type" value="Genomic_DNA"/>
</dbReference>
<accession>X1NJD1</accession>
<reference evidence="1" key="1">
    <citation type="journal article" date="2014" name="Front. Microbiol.">
        <title>High frequency of phylogenetically diverse reductive dehalogenase-homologous genes in deep subseafloor sedimentary metagenomes.</title>
        <authorList>
            <person name="Kawai M."/>
            <person name="Futagami T."/>
            <person name="Toyoda A."/>
            <person name="Takaki Y."/>
            <person name="Nishi S."/>
            <person name="Hori S."/>
            <person name="Arai W."/>
            <person name="Tsubouchi T."/>
            <person name="Morono Y."/>
            <person name="Uchiyama I."/>
            <person name="Ito T."/>
            <person name="Fujiyama A."/>
            <person name="Inagaki F."/>
            <person name="Takami H."/>
        </authorList>
    </citation>
    <scope>NUCLEOTIDE SEQUENCE</scope>
    <source>
        <strain evidence="1">Expedition CK06-06</strain>
    </source>
</reference>
<dbReference type="Gene3D" id="2.60.40.10">
    <property type="entry name" value="Immunoglobulins"/>
    <property type="match status" value="1"/>
</dbReference>
<dbReference type="InterPro" id="IPR008964">
    <property type="entry name" value="Invasin/intimin_cell_adhesion"/>
</dbReference>
<gene>
    <name evidence="1" type="ORF">S06H3_39384</name>
</gene>
<name>X1NJD1_9ZZZZ</name>
<dbReference type="AlphaFoldDB" id="X1NJD1"/>
<proteinExistence type="predicted"/>
<organism evidence="1">
    <name type="scientific">marine sediment metagenome</name>
    <dbReference type="NCBI Taxonomy" id="412755"/>
    <lineage>
        <taxon>unclassified sequences</taxon>
        <taxon>metagenomes</taxon>
        <taxon>ecological metagenomes</taxon>
    </lineage>
</organism>
<evidence type="ECO:0008006" key="2">
    <source>
        <dbReference type="Google" id="ProtNLM"/>
    </source>
</evidence>
<sequence>MAFLFILVFQPFCIAGNQQEEKEIKIVKPVSAGVLNFSGDNQYQIVKLKTEKPLRVQVMDQDMQPVVNFPVYFETVSTPPNVKGFLIQNPVVYSDSTGIAKTYIILGSEEGEYEISAKIRGNYQENVLIFKIHARRSNWIFMLIIGLAGGLGL</sequence>